<evidence type="ECO:0000256" key="1">
    <source>
        <dbReference type="ARBA" id="ARBA00001460"/>
    </source>
</evidence>
<dbReference type="EC" id="3.6.1.31" evidence="9"/>
<gene>
    <name evidence="9" type="primary">hisE</name>
    <name evidence="11" type="ORF">EXY23_13810</name>
</gene>
<name>A0A4R4DKA7_9PROT</name>
<comment type="catalytic activity">
    <reaction evidence="1 9">
        <text>1-(5-phospho-beta-D-ribosyl)-ATP + H2O = 1-(5-phospho-beta-D-ribosyl)-5'-AMP + diphosphate + H(+)</text>
        <dbReference type="Rhea" id="RHEA:22828"/>
        <dbReference type="ChEBI" id="CHEBI:15377"/>
        <dbReference type="ChEBI" id="CHEBI:15378"/>
        <dbReference type="ChEBI" id="CHEBI:33019"/>
        <dbReference type="ChEBI" id="CHEBI:59457"/>
        <dbReference type="ChEBI" id="CHEBI:73183"/>
        <dbReference type="EC" id="3.6.1.31"/>
    </reaction>
</comment>
<dbReference type="UniPathway" id="UPA00031">
    <property type="reaction ID" value="UER00007"/>
</dbReference>
<feature type="compositionally biased region" description="Basic residues" evidence="10">
    <location>
        <begin position="9"/>
        <end position="23"/>
    </location>
</feature>
<evidence type="ECO:0000256" key="5">
    <source>
        <dbReference type="ARBA" id="ARBA00022741"/>
    </source>
</evidence>
<evidence type="ECO:0000256" key="4">
    <source>
        <dbReference type="ARBA" id="ARBA00022605"/>
    </source>
</evidence>
<evidence type="ECO:0000256" key="8">
    <source>
        <dbReference type="ARBA" id="ARBA00023102"/>
    </source>
</evidence>
<evidence type="ECO:0000256" key="10">
    <source>
        <dbReference type="SAM" id="MobiDB-lite"/>
    </source>
</evidence>
<dbReference type="OrthoDB" id="9814738at2"/>
<dbReference type="CDD" id="cd11534">
    <property type="entry name" value="NTP-PPase_HisIE_like"/>
    <property type="match status" value="1"/>
</dbReference>
<dbReference type="EMBL" id="SKBM01000012">
    <property type="protein sequence ID" value="TCZ60846.1"/>
    <property type="molecule type" value="Genomic_DNA"/>
</dbReference>
<evidence type="ECO:0000256" key="3">
    <source>
        <dbReference type="ARBA" id="ARBA00009392"/>
    </source>
</evidence>
<comment type="caution">
    <text evidence="11">The sequence shown here is derived from an EMBL/GenBank/DDBJ whole genome shotgun (WGS) entry which is preliminary data.</text>
</comment>
<dbReference type="GO" id="GO:0005524">
    <property type="term" value="F:ATP binding"/>
    <property type="evidence" value="ECO:0007669"/>
    <property type="project" value="UniProtKB-KW"/>
</dbReference>
<sequence>MAKATDKAAKKKTTAKKPAKKRVTLPLPAGVPAKAKKPPKAVVLAESRHLGPLEVSVEGCDSGVLDRLWQTVESRRVAGDVEHSHSARLMARGTAKVAQKLGEEAVECVIEATLGHRKETILESADLLYHLLVVWVDAGIRPEEVWAELRRREGISGIVEKAARPKGIVRAAQTTKLP</sequence>
<evidence type="ECO:0000256" key="9">
    <source>
        <dbReference type="HAMAP-Rule" id="MF_01020"/>
    </source>
</evidence>
<dbReference type="RefSeq" id="WP_132290108.1">
    <property type="nucleotide sequence ID" value="NZ_SKBM01000012.1"/>
</dbReference>
<feature type="region of interest" description="Disordered" evidence="10">
    <location>
        <begin position="1"/>
        <end position="34"/>
    </location>
</feature>
<dbReference type="Pfam" id="PF01503">
    <property type="entry name" value="PRA-PH"/>
    <property type="match status" value="1"/>
</dbReference>
<keyword evidence="4 9" id="KW-0028">Amino-acid biosynthesis</keyword>
<dbReference type="PANTHER" id="PTHR42945:SF1">
    <property type="entry name" value="HISTIDINE BIOSYNTHESIS BIFUNCTIONAL PROTEIN HIS7"/>
    <property type="match status" value="1"/>
</dbReference>
<dbReference type="AlphaFoldDB" id="A0A4R4DKA7"/>
<evidence type="ECO:0000256" key="6">
    <source>
        <dbReference type="ARBA" id="ARBA00022801"/>
    </source>
</evidence>
<comment type="pathway">
    <text evidence="2 9">Amino-acid biosynthesis; L-histidine biosynthesis; L-histidine from 5-phospho-alpha-D-ribose 1-diphosphate: step 2/9.</text>
</comment>
<reference evidence="11 12" key="1">
    <citation type="submission" date="2019-03" db="EMBL/GenBank/DDBJ databases">
        <title>Paracraurococcus aquatilis NE82 genome sequence.</title>
        <authorList>
            <person name="Zhao Y."/>
            <person name="Du Z."/>
        </authorList>
    </citation>
    <scope>NUCLEOTIDE SEQUENCE [LARGE SCALE GENOMIC DNA]</scope>
    <source>
        <strain evidence="11 12">NE82</strain>
    </source>
</reference>
<comment type="subcellular location">
    <subcellularLocation>
        <location evidence="9">Cytoplasm</location>
    </subcellularLocation>
</comment>
<protein>
    <recommendedName>
        <fullName evidence="9">Phosphoribosyl-ATP pyrophosphatase</fullName>
        <shortName evidence="9">PRA-PH</shortName>
        <ecNumber evidence="9">3.6.1.31</ecNumber>
    </recommendedName>
</protein>
<keyword evidence="6 9" id="KW-0378">Hydrolase</keyword>
<evidence type="ECO:0000313" key="11">
    <source>
        <dbReference type="EMBL" id="TCZ60846.1"/>
    </source>
</evidence>
<dbReference type="GO" id="GO:0005737">
    <property type="term" value="C:cytoplasm"/>
    <property type="evidence" value="ECO:0007669"/>
    <property type="project" value="UniProtKB-SubCell"/>
</dbReference>
<dbReference type="GO" id="GO:0004636">
    <property type="term" value="F:phosphoribosyl-ATP diphosphatase activity"/>
    <property type="evidence" value="ECO:0007669"/>
    <property type="project" value="UniProtKB-UniRule"/>
</dbReference>
<dbReference type="NCBIfam" id="NF001613">
    <property type="entry name" value="PRK00400.1-5"/>
    <property type="match status" value="1"/>
</dbReference>
<dbReference type="Proteomes" id="UP000295023">
    <property type="component" value="Unassembled WGS sequence"/>
</dbReference>
<evidence type="ECO:0000256" key="2">
    <source>
        <dbReference type="ARBA" id="ARBA00005204"/>
    </source>
</evidence>
<dbReference type="GO" id="GO:0000105">
    <property type="term" value="P:L-histidine biosynthetic process"/>
    <property type="evidence" value="ECO:0007669"/>
    <property type="project" value="UniProtKB-UniRule"/>
</dbReference>
<evidence type="ECO:0000256" key="7">
    <source>
        <dbReference type="ARBA" id="ARBA00022840"/>
    </source>
</evidence>
<dbReference type="NCBIfam" id="TIGR03188">
    <property type="entry name" value="histidine_hisI"/>
    <property type="match status" value="1"/>
</dbReference>
<proteinExistence type="inferred from homology"/>
<keyword evidence="12" id="KW-1185">Reference proteome</keyword>
<dbReference type="InterPro" id="IPR021130">
    <property type="entry name" value="PRib-ATP_PPHydrolase-like"/>
</dbReference>
<dbReference type="InterPro" id="IPR008179">
    <property type="entry name" value="HisE"/>
</dbReference>
<dbReference type="Gene3D" id="1.10.287.1080">
    <property type="entry name" value="MazG-like"/>
    <property type="match status" value="1"/>
</dbReference>
<dbReference type="SUPFAM" id="SSF101386">
    <property type="entry name" value="all-alpha NTP pyrophosphatases"/>
    <property type="match status" value="1"/>
</dbReference>
<keyword evidence="8 9" id="KW-0368">Histidine biosynthesis</keyword>
<comment type="similarity">
    <text evidence="3 9">Belongs to the PRA-PH family.</text>
</comment>
<organism evidence="11 12">
    <name type="scientific">Roseicella aquatilis</name>
    <dbReference type="NCBI Taxonomy" id="2527868"/>
    <lineage>
        <taxon>Bacteria</taxon>
        <taxon>Pseudomonadati</taxon>
        <taxon>Pseudomonadota</taxon>
        <taxon>Alphaproteobacteria</taxon>
        <taxon>Acetobacterales</taxon>
        <taxon>Roseomonadaceae</taxon>
        <taxon>Roseicella</taxon>
    </lineage>
</organism>
<dbReference type="HAMAP" id="MF_01020">
    <property type="entry name" value="HisE"/>
    <property type="match status" value="1"/>
</dbReference>
<keyword evidence="7 9" id="KW-0067">ATP-binding</keyword>
<accession>A0A4R4DKA7</accession>
<keyword evidence="5 9" id="KW-0547">Nucleotide-binding</keyword>
<evidence type="ECO:0000313" key="12">
    <source>
        <dbReference type="Proteomes" id="UP000295023"/>
    </source>
</evidence>
<keyword evidence="9" id="KW-0963">Cytoplasm</keyword>
<dbReference type="PANTHER" id="PTHR42945">
    <property type="entry name" value="HISTIDINE BIOSYNTHESIS BIFUNCTIONAL PROTEIN"/>
    <property type="match status" value="1"/>
</dbReference>